<gene>
    <name evidence="3" type="ORF">F3059_12135</name>
</gene>
<accession>A0A6N6M4Q7</accession>
<keyword evidence="3" id="KW-0675">Receptor</keyword>
<feature type="chain" id="PRO_5026742789" evidence="1">
    <location>
        <begin position="21"/>
        <end position="767"/>
    </location>
</feature>
<dbReference type="Proteomes" id="UP000435357">
    <property type="component" value="Unassembled WGS sequence"/>
</dbReference>
<dbReference type="AlphaFoldDB" id="A0A6N6M4Q7"/>
<evidence type="ECO:0000256" key="1">
    <source>
        <dbReference type="SAM" id="SignalP"/>
    </source>
</evidence>
<dbReference type="GO" id="GO:0030246">
    <property type="term" value="F:carbohydrate binding"/>
    <property type="evidence" value="ECO:0007669"/>
    <property type="project" value="InterPro"/>
</dbReference>
<dbReference type="InterPro" id="IPR013784">
    <property type="entry name" value="Carb-bd-like_fold"/>
</dbReference>
<comment type="caution">
    <text evidence="3">The sequence shown here is derived from an EMBL/GenBank/DDBJ whole genome shotgun (WGS) entry which is preliminary data.</text>
</comment>
<evidence type="ECO:0000259" key="2">
    <source>
        <dbReference type="Pfam" id="PF07715"/>
    </source>
</evidence>
<feature type="domain" description="TonB-dependent receptor plug" evidence="2">
    <location>
        <begin position="119"/>
        <end position="220"/>
    </location>
</feature>
<organism evidence="3 4">
    <name type="scientific">Salibacter halophilus</name>
    <dbReference type="NCBI Taxonomy" id="1803916"/>
    <lineage>
        <taxon>Bacteria</taxon>
        <taxon>Pseudomonadati</taxon>
        <taxon>Bacteroidota</taxon>
        <taxon>Flavobacteriia</taxon>
        <taxon>Flavobacteriales</taxon>
        <taxon>Salibacteraceae</taxon>
        <taxon>Salibacter</taxon>
    </lineage>
</organism>
<dbReference type="SUPFAM" id="SSF56935">
    <property type="entry name" value="Porins"/>
    <property type="match status" value="1"/>
</dbReference>
<keyword evidence="1" id="KW-0732">Signal</keyword>
<keyword evidence="4" id="KW-1185">Reference proteome</keyword>
<dbReference type="OrthoDB" id="9803050at2"/>
<dbReference type="Pfam" id="PF07715">
    <property type="entry name" value="Plug"/>
    <property type="match status" value="1"/>
</dbReference>
<reference evidence="3 4" key="1">
    <citation type="submission" date="2019-09" db="EMBL/GenBank/DDBJ databases">
        <title>Genomes of Cryomorphaceae.</title>
        <authorList>
            <person name="Bowman J.P."/>
        </authorList>
    </citation>
    <scope>NUCLEOTIDE SEQUENCE [LARGE SCALE GENOMIC DNA]</scope>
    <source>
        <strain evidence="3 4">KCTC 52047</strain>
    </source>
</reference>
<dbReference type="Pfam" id="PF13715">
    <property type="entry name" value="CarbopepD_reg_2"/>
    <property type="match status" value="1"/>
</dbReference>
<sequence length="767" mass="86215">MRNILLTIVLLFCVSTLSLAQGTLRGFVYEKESGEPAIFTNVFLKGTQIGTTTDINGYYSITKIKPGTYTVLATSMGFDTARAQVTIEKGDITNQKLFLSKKGVTLKSFEVSAEKQERKTEVKMSVQKVTPKEIKSIPSIGGDADLAQYLQVLPGVVFTGDQGGQLYIRGGSPIQNKVLLDGMVIYNPFHSIGLFSVFETDIMKNADIYTGGFGAEYGTRISSIMDITTRDGNNQHLAGKVGINTFGGKAILEGPLNKPDEPGDNSASFILSAKSSYLDRTDDLFYPYIENEEGLPYSFTDLFGKISFNGKTGSKFSAFGFNFTDKVDYSTSKLDWNSYGAGANFVLVPGSSPVLIEGAFNFSNYLIEQQEAGRIRTSGINGFNMSLDFNYFMGEDAIEYGVQIQGFSTEFSYRNTLDRLISQNQNTTQLAGYFKYKFKRGKFVVDPSIRLQYYAALNELSPEPRLGLKYNATDNFRLKAAGGLYSQNLISAQSNRDVVNLFNGFLSAPENLQDNFTTRDGGTRTVDSKLQRAYHAIVGAEVDLTNSLTVNLEGYYKYFPQLTTLNRYRIFNEDQPDQPDRLTKDFIIEDGQAYGVDFNLKWDYKQFYLWAVYSLTYVDRWDGVRTYNPVFDRRHNVNFVTNYTFGEDLQWEVSARWNFGSGFPFTQTQGFYEKFDFSDGIGTDYTEANGDRGIEYATINEGRLPSYHRLDLNVKRTFALSVNTVLEANVGVTNAYNRDNIFYFDRIEYERVDQLPIMPSAGLTLSF</sequence>
<dbReference type="Gene3D" id="2.170.130.10">
    <property type="entry name" value="TonB-dependent receptor, plug domain"/>
    <property type="match status" value="1"/>
</dbReference>
<evidence type="ECO:0000313" key="3">
    <source>
        <dbReference type="EMBL" id="KAB1062688.1"/>
    </source>
</evidence>
<dbReference type="SUPFAM" id="SSF49452">
    <property type="entry name" value="Starch-binding domain-like"/>
    <property type="match status" value="1"/>
</dbReference>
<evidence type="ECO:0000313" key="4">
    <source>
        <dbReference type="Proteomes" id="UP000435357"/>
    </source>
</evidence>
<dbReference type="EMBL" id="WACR01000011">
    <property type="protein sequence ID" value="KAB1062688.1"/>
    <property type="molecule type" value="Genomic_DNA"/>
</dbReference>
<proteinExistence type="predicted"/>
<dbReference type="Gene3D" id="2.60.40.1120">
    <property type="entry name" value="Carboxypeptidase-like, regulatory domain"/>
    <property type="match status" value="1"/>
</dbReference>
<name>A0A6N6M4Q7_9FLAO</name>
<dbReference type="InterPro" id="IPR012910">
    <property type="entry name" value="Plug_dom"/>
</dbReference>
<feature type="signal peptide" evidence="1">
    <location>
        <begin position="1"/>
        <end position="20"/>
    </location>
</feature>
<dbReference type="RefSeq" id="WP_151169646.1">
    <property type="nucleotide sequence ID" value="NZ_WACR01000011.1"/>
</dbReference>
<protein>
    <submittedName>
        <fullName evidence="3">TonB-dependent receptor</fullName>
    </submittedName>
</protein>
<dbReference type="InterPro" id="IPR037066">
    <property type="entry name" value="Plug_dom_sf"/>
</dbReference>